<evidence type="ECO:0000256" key="1">
    <source>
        <dbReference type="SAM" id="SignalP"/>
    </source>
</evidence>
<reference evidence="3 4" key="1">
    <citation type="submission" date="2020-12" db="EMBL/GenBank/DDBJ databases">
        <title>Hymenobacter sp.</title>
        <authorList>
            <person name="Kim M.K."/>
        </authorList>
    </citation>
    <scope>NUCLEOTIDE SEQUENCE [LARGE SCALE GENOMIC DNA]</scope>
    <source>
        <strain evidence="3 4">BT442</strain>
    </source>
</reference>
<dbReference type="InterPro" id="IPR026444">
    <property type="entry name" value="Secre_tail"/>
</dbReference>
<dbReference type="NCBIfam" id="TIGR04183">
    <property type="entry name" value="Por_Secre_tail"/>
    <property type="match status" value="1"/>
</dbReference>
<accession>A0ABS0Q843</accession>
<feature type="chain" id="PRO_5045322417" evidence="1">
    <location>
        <begin position="21"/>
        <end position="384"/>
    </location>
</feature>
<gene>
    <name evidence="3" type="ORF">I7X13_12350</name>
</gene>
<dbReference type="Pfam" id="PF18962">
    <property type="entry name" value="Por_Secre_tail"/>
    <property type="match status" value="1"/>
</dbReference>
<comment type="caution">
    <text evidence="3">The sequence shown here is derived from an EMBL/GenBank/DDBJ whole genome shotgun (WGS) entry which is preliminary data.</text>
</comment>
<proteinExistence type="predicted"/>
<feature type="domain" description="Secretion system C-terminal sorting" evidence="2">
    <location>
        <begin position="309"/>
        <end position="375"/>
    </location>
</feature>
<evidence type="ECO:0000313" key="4">
    <source>
        <dbReference type="Proteomes" id="UP000625631"/>
    </source>
</evidence>
<dbReference type="EMBL" id="JAEDAE010000005">
    <property type="protein sequence ID" value="MBH8558847.1"/>
    <property type="molecule type" value="Genomic_DNA"/>
</dbReference>
<evidence type="ECO:0000313" key="3">
    <source>
        <dbReference type="EMBL" id="MBH8558847.1"/>
    </source>
</evidence>
<sequence length="384" mass="40247">MKKNYLMLSAALLLAGAAHAQGTELFFSEYAEGAHQSGQPYGGTTNSTGNERALEIFNPTNNTVNLNPYSVRRYSNGNTPIFQEEKVFRSNAAHVAVGTNSMNPRTTFVIACGQATLPAIVNSANQFCADYALAPAANNSVIVGGGPIYFSGDDAMALVRYPSGTAGVGNGVIVDLIGVIGEGPVLQSCAAGGNWSGTNPLDGTGTNAVYVASANQTIIRRASVSRGITVNPPKQNVPGSCPPVRAAGGYNIADEWYMYSTAFNGPGGASNPAGQLYDQLGNHNDYTGPYGTYQAVLSTLGKFDSNISVYPNPAHGTATVEIKDAKVGSVTVLNNLGQRISAEAKGQGQEKLQLNISSLKPGLYFVQIWSADGQTKIYKELTVE</sequence>
<keyword evidence="4" id="KW-1185">Reference proteome</keyword>
<feature type="signal peptide" evidence="1">
    <location>
        <begin position="1"/>
        <end position="20"/>
    </location>
</feature>
<protein>
    <submittedName>
        <fullName evidence="3">T9SS type A sorting domain-containing protein</fullName>
    </submittedName>
</protein>
<keyword evidence="1" id="KW-0732">Signal</keyword>
<name>A0ABS0Q843_9BACT</name>
<dbReference type="RefSeq" id="WP_198075727.1">
    <property type="nucleotide sequence ID" value="NZ_JAEDAE010000005.1"/>
</dbReference>
<evidence type="ECO:0000259" key="2">
    <source>
        <dbReference type="Pfam" id="PF18962"/>
    </source>
</evidence>
<organism evidence="3 4">
    <name type="scientific">Hymenobacter negativus</name>
    <dbReference type="NCBI Taxonomy" id="2795026"/>
    <lineage>
        <taxon>Bacteria</taxon>
        <taxon>Pseudomonadati</taxon>
        <taxon>Bacteroidota</taxon>
        <taxon>Cytophagia</taxon>
        <taxon>Cytophagales</taxon>
        <taxon>Hymenobacteraceae</taxon>
        <taxon>Hymenobacter</taxon>
    </lineage>
</organism>
<dbReference type="Proteomes" id="UP000625631">
    <property type="component" value="Unassembled WGS sequence"/>
</dbReference>